<feature type="region of interest" description="Disordered" evidence="9">
    <location>
        <begin position="531"/>
        <end position="552"/>
    </location>
</feature>
<dbReference type="InterPro" id="IPR027413">
    <property type="entry name" value="GROEL-like_equatorial_sf"/>
</dbReference>
<evidence type="ECO:0000256" key="8">
    <source>
        <dbReference type="RuleBase" id="RU000419"/>
    </source>
</evidence>
<evidence type="ECO:0000256" key="5">
    <source>
        <dbReference type="ARBA" id="ARBA00023235"/>
    </source>
</evidence>
<gene>
    <name evidence="6 10" type="primary">groL</name>
    <name evidence="6" type="synonym">groEL</name>
    <name evidence="10" type="ORF">NT6N_02290</name>
</gene>
<dbReference type="InterPro" id="IPR001844">
    <property type="entry name" value="Cpn60/GroEL"/>
</dbReference>
<protein>
    <recommendedName>
        <fullName evidence="6">Chaperonin GroEL</fullName>
        <ecNumber evidence="6">5.6.1.7</ecNumber>
    </recommendedName>
    <alternativeName>
        <fullName evidence="6">60 kDa chaperonin</fullName>
    </alternativeName>
    <alternativeName>
        <fullName evidence="6">Chaperonin-60</fullName>
        <shortName evidence="6">Cpn60</shortName>
    </alternativeName>
</protein>
<dbReference type="GO" id="GO:0051082">
    <property type="term" value="F:unfolded protein binding"/>
    <property type="evidence" value="ECO:0007669"/>
    <property type="project" value="UniProtKB-UniRule"/>
</dbReference>
<name>A0AAT9FGT3_9BACT</name>
<comment type="function">
    <text evidence="6 8">Together with its co-chaperonin GroES, plays an essential role in assisting protein folding. The GroEL-GroES system forms a nano-cage that allows encapsulation of the non-native substrate proteins and provides a physical environment optimized to promote and accelerate protein folding.</text>
</comment>
<evidence type="ECO:0000256" key="9">
    <source>
        <dbReference type="SAM" id="MobiDB-lite"/>
    </source>
</evidence>
<feature type="binding site" evidence="6">
    <location>
        <begin position="86"/>
        <end position="90"/>
    </location>
    <ligand>
        <name>ATP</name>
        <dbReference type="ChEBI" id="CHEBI:30616"/>
    </ligand>
</feature>
<evidence type="ECO:0000256" key="1">
    <source>
        <dbReference type="ARBA" id="ARBA00006607"/>
    </source>
</evidence>
<proteinExistence type="inferred from homology"/>
<organism evidence="10">
    <name type="scientific">Oceaniferula spumae</name>
    <dbReference type="NCBI Taxonomy" id="2979115"/>
    <lineage>
        <taxon>Bacteria</taxon>
        <taxon>Pseudomonadati</taxon>
        <taxon>Verrucomicrobiota</taxon>
        <taxon>Verrucomicrobiia</taxon>
        <taxon>Verrucomicrobiales</taxon>
        <taxon>Verrucomicrobiaceae</taxon>
        <taxon>Oceaniferula</taxon>
    </lineage>
</organism>
<evidence type="ECO:0000256" key="4">
    <source>
        <dbReference type="ARBA" id="ARBA00023186"/>
    </source>
</evidence>
<evidence type="ECO:0000313" key="10">
    <source>
        <dbReference type="EMBL" id="BDS05189.1"/>
    </source>
</evidence>
<dbReference type="PRINTS" id="PR00298">
    <property type="entry name" value="CHAPERONIN60"/>
</dbReference>
<feature type="binding site" evidence="6">
    <location>
        <position position="50"/>
    </location>
    <ligand>
        <name>ATP</name>
        <dbReference type="ChEBI" id="CHEBI:30616"/>
    </ligand>
</feature>
<evidence type="ECO:0000256" key="6">
    <source>
        <dbReference type="HAMAP-Rule" id="MF_00600"/>
    </source>
</evidence>
<dbReference type="InterPro" id="IPR027409">
    <property type="entry name" value="GroEL-like_apical_dom_sf"/>
</dbReference>
<keyword evidence="5 6" id="KW-0413">Isomerase</keyword>
<dbReference type="FunFam" id="3.50.7.10:FF:000001">
    <property type="entry name" value="60 kDa chaperonin"/>
    <property type="match status" value="1"/>
</dbReference>
<feature type="binding site" evidence="6">
    <location>
        <position position="498"/>
    </location>
    <ligand>
        <name>ATP</name>
        <dbReference type="ChEBI" id="CHEBI:30616"/>
    </ligand>
</feature>
<dbReference type="GO" id="GO:0140662">
    <property type="term" value="F:ATP-dependent protein folding chaperone"/>
    <property type="evidence" value="ECO:0007669"/>
    <property type="project" value="InterPro"/>
</dbReference>
<dbReference type="EMBL" id="AP026866">
    <property type="protein sequence ID" value="BDS05189.1"/>
    <property type="molecule type" value="Genomic_DNA"/>
</dbReference>
<dbReference type="SUPFAM" id="SSF52029">
    <property type="entry name" value="GroEL apical domain-like"/>
    <property type="match status" value="1"/>
</dbReference>
<keyword evidence="3 6" id="KW-0067">ATP-binding</keyword>
<comment type="subunit">
    <text evidence="6 8">Forms a cylinder of 14 subunits composed of two heptameric rings stacked back-to-back. Interacts with the co-chaperonin GroES.</text>
</comment>
<feature type="binding site" evidence="6">
    <location>
        <begin position="482"/>
        <end position="484"/>
    </location>
    <ligand>
        <name>ATP</name>
        <dbReference type="ChEBI" id="CHEBI:30616"/>
    </ligand>
</feature>
<feature type="compositionally biased region" description="Gly residues" evidence="9">
    <location>
        <begin position="542"/>
        <end position="552"/>
    </location>
</feature>
<dbReference type="EC" id="5.6.1.7" evidence="6"/>
<dbReference type="Gene3D" id="3.50.7.10">
    <property type="entry name" value="GroEL"/>
    <property type="match status" value="1"/>
</dbReference>
<dbReference type="PROSITE" id="PS00296">
    <property type="entry name" value="CHAPERONINS_CPN60"/>
    <property type="match status" value="1"/>
</dbReference>
<dbReference type="GO" id="GO:0042026">
    <property type="term" value="P:protein refolding"/>
    <property type="evidence" value="ECO:0007669"/>
    <property type="project" value="UniProtKB-UniRule"/>
</dbReference>
<dbReference type="InterPro" id="IPR027410">
    <property type="entry name" value="TCP-1-like_intermed_sf"/>
</dbReference>
<keyword evidence="6" id="KW-0963">Cytoplasm</keyword>
<dbReference type="KEGG" id="osu:NT6N_02290"/>
<dbReference type="GO" id="GO:0005737">
    <property type="term" value="C:cytoplasm"/>
    <property type="evidence" value="ECO:0007669"/>
    <property type="project" value="UniProtKB-SubCell"/>
</dbReference>
<sequence>MAKQLQFDEAARQALLRGVEKLARAVKATLGPSGRNVILDKKFGSPTITKDGVSVAKEIELEDAYENMGAQLIREVSSKTSDIAGDGTTTATVLAEAIYKEGLRNVTAGANPISLQRGIMKASEAIVAELHKLSKEVSNTDEIAQVATVSANWDKEIGGIIAEAMDKVGKDGTITVEEAKGIETNLDVVEGMQFDKGYLSPYFVTDAEAMEASLDDALILINEKKISSLKDLLPLLEKAAKTGKPLLIIAEDVEGEALAALVVNKLRGTLNVAAVKAPGFGDRRKAMLEDLAILTGGKVITEDLGIKLENVELEDLGSAKRVTITKDATTIVEGEGTSEAITGRVNQIRRQIEDTSSDYDREKLQERLAKLAGGVAVINVGAATETEMKEKKARVEDALHATRAAVEEGIVPGGGTALLRALAACEKNNCCEAASNDDEKTGMGIVAKAVEAPLRQLATNAGREGALIVENVKTNKEGHGYNVATDTYEDLITSGVVDPTKVTRSALQNAASISGLLLTTECLITDIPEKEEAAGGGHDHGMGGMGGMGGMM</sequence>
<comment type="subcellular location">
    <subcellularLocation>
        <location evidence="6">Cytoplasm</location>
    </subcellularLocation>
</comment>
<evidence type="ECO:0000256" key="7">
    <source>
        <dbReference type="RuleBase" id="RU000418"/>
    </source>
</evidence>
<dbReference type="GO" id="GO:0016853">
    <property type="term" value="F:isomerase activity"/>
    <property type="evidence" value="ECO:0007669"/>
    <property type="project" value="UniProtKB-KW"/>
</dbReference>
<dbReference type="AlphaFoldDB" id="A0AAT9FGT3"/>
<dbReference type="HAMAP" id="MF_00600">
    <property type="entry name" value="CH60"/>
    <property type="match status" value="1"/>
</dbReference>
<dbReference type="InterPro" id="IPR002423">
    <property type="entry name" value="Cpn60/GroEL/TCP-1"/>
</dbReference>
<dbReference type="NCBIfam" id="NF009488">
    <property type="entry name" value="PRK12850.1"/>
    <property type="match status" value="1"/>
</dbReference>
<feature type="compositionally biased region" description="Basic and acidic residues" evidence="9">
    <location>
        <begin position="531"/>
        <end position="541"/>
    </location>
</feature>
<dbReference type="PANTHER" id="PTHR45633">
    <property type="entry name" value="60 KDA HEAT SHOCK PROTEIN, MITOCHONDRIAL"/>
    <property type="match status" value="1"/>
</dbReference>
<dbReference type="InterPro" id="IPR018370">
    <property type="entry name" value="Chaperonin_Cpn60_CS"/>
</dbReference>
<dbReference type="Gene3D" id="3.30.260.10">
    <property type="entry name" value="TCP-1-like chaperonin intermediate domain"/>
    <property type="match status" value="1"/>
</dbReference>
<dbReference type="NCBIfam" id="TIGR02348">
    <property type="entry name" value="GroEL"/>
    <property type="match status" value="1"/>
</dbReference>
<dbReference type="Pfam" id="PF00118">
    <property type="entry name" value="Cpn60_TCP1"/>
    <property type="match status" value="1"/>
</dbReference>
<accession>A0AAT9FGT3</accession>
<dbReference type="NCBIfam" id="NF009489">
    <property type="entry name" value="PRK12851.1"/>
    <property type="match status" value="1"/>
</dbReference>
<dbReference type="CDD" id="cd03344">
    <property type="entry name" value="GroEL"/>
    <property type="match status" value="1"/>
</dbReference>
<dbReference type="GO" id="GO:0005524">
    <property type="term" value="F:ATP binding"/>
    <property type="evidence" value="ECO:0007669"/>
    <property type="project" value="UniProtKB-UniRule"/>
</dbReference>
<dbReference type="NCBIfam" id="NF000592">
    <property type="entry name" value="PRK00013.1"/>
    <property type="match status" value="1"/>
</dbReference>
<dbReference type="NCBIfam" id="NF009487">
    <property type="entry name" value="PRK12849.1"/>
    <property type="match status" value="1"/>
</dbReference>
<reference evidence="10" key="1">
    <citation type="submission" date="2024-07" db="EMBL/GenBank/DDBJ databases">
        <title>Complete genome sequence of Verrucomicrobiaceae bacterium NT6N.</title>
        <authorList>
            <person name="Huang C."/>
            <person name="Takami H."/>
            <person name="Hamasaki K."/>
        </authorList>
    </citation>
    <scope>NUCLEOTIDE SEQUENCE</scope>
    <source>
        <strain evidence="10">NT6N</strain>
    </source>
</reference>
<feature type="binding site" evidence="6">
    <location>
        <position position="414"/>
    </location>
    <ligand>
        <name>ATP</name>
        <dbReference type="ChEBI" id="CHEBI:30616"/>
    </ligand>
</feature>
<keyword evidence="2 6" id="KW-0547">Nucleotide-binding</keyword>
<evidence type="ECO:0000256" key="3">
    <source>
        <dbReference type="ARBA" id="ARBA00022840"/>
    </source>
</evidence>
<evidence type="ECO:0000256" key="2">
    <source>
        <dbReference type="ARBA" id="ARBA00022741"/>
    </source>
</evidence>
<feature type="binding site" evidence="6">
    <location>
        <begin position="29"/>
        <end position="32"/>
    </location>
    <ligand>
        <name>ATP</name>
        <dbReference type="ChEBI" id="CHEBI:30616"/>
    </ligand>
</feature>
<comment type="similarity">
    <text evidence="1 6 7">Belongs to the chaperonin (HSP60) family.</text>
</comment>
<dbReference type="Gene3D" id="1.10.560.10">
    <property type="entry name" value="GroEL-like equatorial domain"/>
    <property type="match status" value="1"/>
</dbReference>
<dbReference type="SUPFAM" id="SSF48592">
    <property type="entry name" value="GroEL equatorial domain-like"/>
    <property type="match status" value="2"/>
</dbReference>
<keyword evidence="4 6" id="KW-0143">Chaperone</keyword>